<evidence type="ECO:0000256" key="3">
    <source>
        <dbReference type="ARBA" id="ARBA00023125"/>
    </source>
</evidence>
<feature type="DNA-binding region" description="H-T-H motif" evidence="5">
    <location>
        <begin position="37"/>
        <end position="56"/>
    </location>
</feature>
<dbReference type="PROSITE" id="PS50977">
    <property type="entry name" value="HTH_TETR_2"/>
    <property type="match status" value="1"/>
</dbReference>
<keyword evidence="4" id="KW-0804">Transcription</keyword>
<proteinExistence type="predicted"/>
<dbReference type="SUPFAM" id="SSF48498">
    <property type="entry name" value="Tetracyclin repressor-like, C-terminal domain"/>
    <property type="match status" value="1"/>
</dbReference>
<protein>
    <submittedName>
        <fullName evidence="7">TetR/AcrR family transcriptional regulator C-terminal domain-containing protein</fullName>
    </submittedName>
</protein>
<evidence type="ECO:0000256" key="4">
    <source>
        <dbReference type="ARBA" id="ARBA00023163"/>
    </source>
</evidence>
<keyword evidence="1" id="KW-0678">Repressor</keyword>
<dbReference type="InterPro" id="IPR050109">
    <property type="entry name" value="HTH-type_TetR-like_transc_reg"/>
</dbReference>
<dbReference type="InterPro" id="IPR036271">
    <property type="entry name" value="Tet_transcr_reg_TetR-rel_C_sf"/>
</dbReference>
<gene>
    <name evidence="7" type="ORF">GCM10009846_01410</name>
</gene>
<accession>A0ABN3AJ04</accession>
<comment type="caution">
    <text evidence="7">The sequence shown here is derived from an EMBL/GenBank/DDBJ whole genome shotgun (WGS) entry which is preliminary data.</text>
</comment>
<evidence type="ECO:0000259" key="6">
    <source>
        <dbReference type="PROSITE" id="PS50977"/>
    </source>
</evidence>
<sequence length="214" mass="23152">MAEQRRVGRPSTAVLSSERIVEAAFGLVRARGARGFTMTALAEDLGVRPSAIYHHVPGRDALIGRMRRRVSASIDRTPFEHEPIVDAFVAWGRSYRAAFASTPESIVLLATLPIDADLESFDEYELITRRLVSEGWPIERTLDTIVAIESFILGSALDALAPAGNMRPGAYADAVPTFARAEMARDAAGGDSAARTFEIGLRALVAGLREWALG</sequence>
<dbReference type="PANTHER" id="PTHR30055:SF151">
    <property type="entry name" value="TRANSCRIPTIONAL REGULATORY PROTEIN"/>
    <property type="match status" value="1"/>
</dbReference>
<organism evidence="7 8">
    <name type="scientific">Agrococcus versicolor</name>
    <dbReference type="NCBI Taxonomy" id="501482"/>
    <lineage>
        <taxon>Bacteria</taxon>
        <taxon>Bacillati</taxon>
        <taxon>Actinomycetota</taxon>
        <taxon>Actinomycetes</taxon>
        <taxon>Micrococcales</taxon>
        <taxon>Microbacteriaceae</taxon>
        <taxon>Agrococcus</taxon>
    </lineage>
</organism>
<evidence type="ECO:0000313" key="7">
    <source>
        <dbReference type="EMBL" id="GAA2170568.1"/>
    </source>
</evidence>
<evidence type="ECO:0000256" key="5">
    <source>
        <dbReference type="PROSITE-ProRule" id="PRU00335"/>
    </source>
</evidence>
<keyword evidence="2" id="KW-0805">Transcription regulation</keyword>
<dbReference type="InterPro" id="IPR001647">
    <property type="entry name" value="HTH_TetR"/>
</dbReference>
<dbReference type="PRINTS" id="PR00400">
    <property type="entry name" value="TETREPRESSOR"/>
</dbReference>
<reference evidence="7 8" key="1">
    <citation type="journal article" date="2019" name="Int. J. Syst. Evol. Microbiol.">
        <title>The Global Catalogue of Microorganisms (GCM) 10K type strain sequencing project: providing services to taxonomists for standard genome sequencing and annotation.</title>
        <authorList>
            <consortium name="The Broad Institute Genomics Platform"/>
            <consortium name="The Broad Institute Genome Sequencing Center for Infectious Disease"/>
            <person name="Wu L."/>
            <person name="Ma J."/>
        </authorList>
    </citation>
    <scope>NUCLEOTIDE SEQUENCE [LARGE SCALE GENOMIC DNA]</scope>
    <source>
        <strain evidence="7 8">JCM 16026</strain>
    </source>
</reference>
<keyword evidence="3 5" id="KW-0238">DNA-binding</keyword>
<dbReference type="SUPFAM" id="SSF46689">
    <property type="entry name" value="Homeodomain-like"/>
    <property type="match status" value="1"/>
</dbReference>
<dbReference type="Gene3D" id="1.10.357.10">
    <property type="entry name" value="Tetracycline Repressor, domain 2"/>
    <property type="match status" value="1"/>
</dbReference>
<dbReference type="InterPro" id="IPR004111">
    <property type="entry name" value="Repressor_TetR_C"/>
</dbReference>
<dbReference type="EMBL" id="BAAAQT010000001">
    <property type="protein sequence ID" value="GAA2170568.1"/>
    <property type="molecule type" value="Genomic_DNA"/>
</dbReference>
<dbReference type="PANTHER" id="PTHR30055">
    <property type="entry name" value="HTH-TYPE TRANSCRIPTIONAL REGULATOR RUTR"/>
    <property type="match status" value="1"/>
</dbReference>
<dbReference type="Pfam" id="PF02909">
    <property type="entry name" value="TetR_C_1"/>
    <property type="match status" value="1"/>
</dbReference>
<keyword evidence="8" id="KW-1185">Reference proteome</keyword>
<evidence type="ECO:0000256" key="2">
    <source>
        <dbReference type="ARBA" id="ARBA00023015"/>
    </source>
</evidence>
<evidence type="ECO:0000256" key="1">
    <source>
        <dbReference type="ARBA" id="ARBA00022491"/>
    </source>
</evidence>
<name>A0ABN3AJ04_9MICO</name>
<dbReference type="InterPro" id="IPR009057">
    <property type="entry name" value="Homeodomain-like_sf"/>
</dbReference>
<dbReference type="Proteomes" id="UP001501599">
    <property type="component" value="Unassembled WGS sequence"/>
</dbReference>
<dbReference type="Pfam" id="PF00440">
    <property type="entry name" value="TetR_N"/>
    <property type="match status" value="1"/>
</dbReference>
<dbReference type="InterPro" id="IPR003012">
    <property type="entry name" value="Tet_transcr_reg_TetR"/>
</dbReference>
<evidence type="ECO:0000313" key="8">
    <source>
        <dbReference type="Proteomes" id="UP001501599"/>
    </source>
</evidence>
<feature type="domain" description="HTH tetR-type" evidence="6">
    <location>
        <begin position="14"/>
        <end position="74"/>
    </location>
</feature>